<evidence type="ECO:0000256" key="5">
    <source>
        <dbReference type="ARBA" id="ARBA00023002"/>
    </source>
</evidence>
<evidence type="ECO:0000256" key="4">
    <source>
        <dbReference type="ARBA" id="ARBA00022827"/>
    </source>
</evidence>
<dbReference type="Gene3D" id="3.50.50.60">
    <property type="entry name" value="FAD/NAD(P)-binding domain"/>
    <property type="match status" value="3"/>
</dbReference>
<dbReference type="GO" id="GO:0050661">
    <property type="term" value="F:NADP binding"/>
    <property type="evidence" value="ECO:0007669"/>
    <property type="project" value="InterPro"/>
</dbReference>
<dbReference type="SUPFAM" id="SSF51905">
    <property type="entry name" value="FAD/NAD(P)-binding domain"/>
    <property type="match status" value="3"/>
</dbReference>
<dbReference type="PANTHER" id="PTHR42877:SF10">
    <property type="entry name" value="L-ORNITHINE N(5)-OXYGENASE"/>
    <property type="match status" value="1"/>
</dbReference>
<organism evidence="6 7">
    <name type="scientific">Aspergillus sclerotialis</name>
    <dbReference type="NCBI Taxonomy" id="2070753"/>
    <lineage>
        <taxon>Eukaryota</taxon>
        <taxon>Fungi</taxon>
        <taxon>Dikarya</taxon>
        <taxon>Ascomycota</taxon>
        <taxon>Pezizomycotina</taxon>
        <taxon>Eurotiomycetes</taxon>
        <taxon>Eurotiomycetidae</taxon>
        <taxon>Eurotiales</taxon>
        <taxon>Aspergillaceae</taxon>
        <taxon>Aspergillus</taxon>
        <taxon>Aspergillus subgen. Polypaecilum</taxon>
    </lineage>
</organism>
<keyword evidence="5" id="KW-0560">Oxidoreductase</keyword>
<evidence type="ECO:0000256" key="3">
    <source>
        <dbReference type="ARBA" id="ARBA00022630"/>
    </source>
</evidence>
<sequence length="539" mass="60763">MVSSVANIRKRSVFGKDAHTYYPVLIIGAGESGIATGCRLKEVLGFDQFRIFDRQSGIGGTWWINRYPGVACDIPAILYSFSFAPKKNWTTLHPPGSEITQYLADVCEKYRIVDKIQLNTDINELRWIEDAEEWEVTLTHLVPGTGDLSKLERDSLVARKGRHSVYVKTEVVRAKIVVSGVGGIVEPKTWPEDIPGIETFEGEILHTARWNSDIDLQGKDVVVIGAGCSAAQVIPELIKPEFNVKSVTQLMRTPPWVQPNLMEPSELRLWEKYSPMLFSNIPGAARIARSVLFFMLELSFFRMFKNGGIFNRLRSSTEKLFLDNMRCLAPAKYHEILTPNYSLGCKRRIIDNDWYVSLQASNVELTTLALTRIQPKSVVIGPRRHYAPGSIAEVGEVKEVQADTIILANGYQTNRWFHSLQVIGRNGKDLEDVWNERGGAQAYLGIAMDQFPNFFMVFGPNTATGHTSVIFASENAVNYSLNFMKPILDGHVSTYEVTEEAERNWTDKVQKALQNTVFQRGACTSWYQTKDGWNSSTYP</sequence>
<gene>
    <name evidence="6" type="ORF">PHISCL_02138</name>
</gene>
<reference evidence="7" key="1">
    <citation type="submission" date="2017-02" db="EMBL/GenBank/DDBJ databases">
        <authorList>
            <person name="Tafer H."/>
            <person name="Lopandic K."/>
        </authorList>
    </citation>
    <scope>NUCLEOTIDE SEQUENCE [LARGE SCALE GENOMIC DNA]</scope>
    <source>
        <strain evidence="7">CBS 366.77</strain>
    </source>
</reference>
<evidence type="ECO:0000313" key="7">
    <source>
        <dbReference type="Proteomes" id="UP000266188"/>
    </source>
</evidence>
<dbReference type="Pfam" id="PF13450">
    <property type="entry name" value="NAD_binding_8"/>
    <property type="match status" value="1"/>
</dbReference>
<comment type="caution">
    <text evidence="6">The sequence shown here is derived from an EMBL/GenBank/DDBJ whole genome shotgun (WGS) entry which is preliminary data.</text>
</comment>
<name>A0A3A2ZR91_9EURO</name>
<dbReference type="Pfam" id="PF00743">
    <property type="entry name" value="FMO-like"/>
    <property type="match status" value="1"/>
</dbReference>
<dbReference type="Proteomes" id="UP000266188">
    <property type="component" value="Unassembled WGS sequence"/>
</dbReference>
<accession>A0A3A2ZR91</accession>
<dbReference type="InterPro" id="IPR020946">
    <property type="entry name" value="Flavin_mOase-like"/>
</dbReference>
<keyword evidence="4" id="KW-0274">FAD</keyword>
<dbReference type="PANTHER" id="PTHR42877">
    <property type="entry name" value="L-ORNITHINE N(5)-MONOOXYGENASE-RELATED"/>
    <property type="match status" value="1"/>
</dbReference>
<dbReference type="InterPro" id="IPR051209">
    <property type="entry name" value="FAD-bind_Monooxygenase_sf"/>
</dbReference>
<dbReference type="AlphaFoldDB" id="A0A3A2ZR91"/>
<keyword evidence="6" id="KW-0503">Monooxygenase</keyword>
<keyword evidence="7" id="KW-1185">Reference proteome</keyword>
<dbReference type="GO" id="GO:0004499">
    <property type="term" value="F:N,N-dimethylaniline monooxygenase activity"/>
    <property type="evidence" value="ECO:0007669"/>
    <property type="project" value="InterPro"/>
</dbReference>
<comment type="similarity">
    <text evidence="2">Belongs to the FAD-binding monooxygenase family.</text>
</comment>
<dbReference type="GO" id="GO:0050660">
    <property type="term" value="F:flavin adenine dinucleotide binding"/>
    <property type="evidence" value="ECO:0007669"/>
    <property type="project" value="InterPro"/>
</dbReference>
<keyword evidence="3" id="KW-0285">Flavoprotein</keyword>
<evidence type="ECO:0000256" key="1">
    <source>
        <dbReference type="ARBA" id="ARBA00001974"/>
    </source>
</evidence>
<dbReference type="EMBL" id="MVGC01000045">
    <property type="protein sequence ID" value="RJE25526.1"/>
    <property type="molecule type" value="Genomic_DNA"/>
</dbReference>
<proteinExistence type="inferred from homology"/>
<evidence type="ECO:0000256" key="2">
    <source>
        <dbReference type="ARBA" id="ARBA00010139"/>
    </source>
</evidence>
<evidence type="ECO:0000313" key="6">
    <source>
        <dbReference type="EMBL" id="RJE25526.1"/>
    </source>
</evidence>
<dbReference type="OrthoDB" id="74360at2759"/>
<dbReference type="InterPro" id="IPR036188">
    <property type="entry name" value="FAD/NAD-bd_sf"/>
</dbReference>
<protein>
    <submittedName>
        <fullName evidence="6">Monooxygenase</fullName>
    </submittedName>
</protein>
<comment type="cofactor">
    <cofactor evidence="1">
        <name>FAD</name>
        <dbReference type="ChEBI" id="CHEBI:57692"/>
    </cofactor>
</comment>